<dbReference type="Proteomes" id="UP000017805">
    <property type="component" value="Chromosome"/>
</dbReference>
<dbReference type="Pfam" id="PF19903">
    <property type="entry name" value="DUF6376"/>
    <property type="match status" value="1"/>
</dbReference>
<dbReference type="EMBL" id="CP006643">
    <property type="protein sequence ID" value="AGX05222.1"/>
    <property type="molecule type" value="Genomic_DNA"/>
</dbReference>
<dbReference type="STRING" id="1367477.N288_16675"/>
<gene>
    <name evidence="1" type="ORF">N288_16675</name>
</gene>
<dbReference type="PATRIC" id="fig|1367477.3.peg.3319"/>
<proteinExistence type="predicted"/>
<organism evidence="1 2">
    <name type="scientific">Bacillus infantis NRRL B-14911</name>
    <dbReference type="NCBI Taxonomy" id="1367477"/>
    <lineage>
        <taxon>Bacteria</taxon>
        <taxon>Bacillati</taxon>
        <taxon>Bacillota</taxon>
        <taxon>Bacilli</taxon>
        <taxon>Bacillales</taxon>
        <taxon>Bacillaceae</taxon>
        <taxon>Bacillus</taxon>
    </lineage>
</organism>
<name>U5LF73_9BACI</name>
<dbReference type="HOGENOM" id="CLU_131943_0_0_9"/>
<accession>U5LF73</accession>
<sequence length="174" mass="19223">MGMVFFVKHILMINVLNNMKLKGGMRVLKIIFRLFMFAVTALSLAGCSFLEEAAGTAEYANKAAEHIEKLNAFAEDAPGMIEVAAGDSEIRHQLEERLVNLKQDIENFIQLQDIPAPAEAIHEELAAKNEELLEEINLAIDGGNLALDQLENSEMIKTINDASALLNRIEGLMN</sequence>
<reference evidence="1 2" key="1">
    <citation type="submission" date="2013-07" db="EMBL/GenBank/DDBJ databases">
        <title>Complete genome sequence of Bacillus infantis NRRL B-14911 that has potential to induce cardiac disease by antigenic mimicry.</title>
        <authorList>
            <person name="Massilamany C."/>
            <person name="Smith T.P.L."/>
            <person name="Loy J.D."/>
            <person name="Barletta R."/>
            <person name="Reddy J."/>
        </authorList>
    </citation>
    <scope>NUCLEOTIDE SEQUENCE [LARGE SCALE GENOMIC DNA]</scope>
    <source>
        <strain evidence="1 2">NRRL B-14911</strain>
    </source>
</reference>
<dbReference type="InterPro" id="IPR045956">
    <property type="entry name" value="DUF6376"/>
</dbReference>
<dbReference type="KEGG" id="bif:N288_16675"/>
<evidence type="ECO:0000313" key="1">
    <source>
        <dbReference type="EMBL" id="AGX05222.1"/>
    </source>
</evidence>
<dbReference type="AlphaFoldDB" id="U5LF73"/>
<keyword evidence="2" id="KW-1185">Reference proteome</keyword>
<evidence type="ECO:0000313" key="2">
    <source>
        <dbReference type="Proteomes" id="UP000017805"/>
    </source>
</evidence>
<protein>
    <submittedName>
        <fullName evidence="1">Uncharacterized protein</fullName>
    </submittedName>
</protein>